<proteinExistence type="predicted"/>
<accession>A0A9Q3CHR1</accession>
<organism evidence="2 3">
    <name type="scientific">Austropuccinia psidii MF-1</name>
    <dbReference type="NCBI Taxonomy" id="1389203"/>
    <lineage>
        <taxon>Eukaryota</taxon>
        <taxon>Fungi</taxon>
        <taxon>Dikarya</taxon>
        <taxon>Basidiomycota</taxon>
        <taxon>Pucciniomycotina</taxon>
        <taxon>Pucciniomycetes</taxon>
        <taxon>Pucciniales</taxon>
        <taxon>Sphaerophragmiaceae</taxon>
        <taxon>Austropuccinia</taxon>
    </lineage>
</organism>
<evidence type="ECO:0000256" key="1">
    <source>
        <dbReference type="SAM" id="MobiDB-lite"/>
    </source>
</evidence>
<comment type="caution">
    <text evidence="2">The sequence shown here is derived from an EMBL/GenBank/DDBJ whole genome shotgun (WGS) entry which is preliminary data.</text>
</comment>
<evidence type="ECO:0000313" key="3">
    <source>
        <dbReference type="Proteomes" id="UP000765509"/>
    </source>
</evidence>
<protein>
    <submittedName>
        <fullName evidence="2">Uncharacterized protein</fullName>
    </submittedName>
</protein>
<feature type="region of interest" description="Disordered" evidence="1">
    <location>
        <begin position="1"/>
        <end position="20"/>
    </location>
</feature>
<sequence length="137" mass="14840">MARPLPGIKAESSLSSAGETLTGLRDEAHLKSTTHSKPTVNIPGNSLPKQRRGIQTLALPKDHSFINLPVGTESLYDESATNLNIAIAAEKIKVIGHEKNNKESLLLLFTPGTDMDRGFTASFIEPKAFMRGIRSDT</sequence>
<evidence type="ECO:0000313" key="2">
    <source>
        <dbReference type="EMBL" id="MBW0483148.1"/>
    </source>
</evidence>
<dbReference type="EMBL" id="AVOT02007093">
    <property type="protein sequence ID" value="MBW0483148.1"/>
    <property type="molecule type" value="Genomic_DNA"/>
</dbReference>
<keyword evidence="3" id="KW-1185">Reference proteome</keyword>
<dbReference type="AlphaFoldDB" id="A0A9Q3CHR1"/>
<reference evidence="2" key="1">
    <citation type="submission" date="2021-03" db="EMBL/GenBank/DDBJ databases">
        <title>Draft genome sequence of rust myrtle Austropuccinia psidii MF-1, a brazilian biotype.</title>
        <authorList>
            <person name="Quecine M.C."/>
            <person name="Pachon D.M.R."/>
            <person name="Bonatelli M.L."/>
            <person name="Correr F.H."/>
            <person name="Franceschini L.M."/>
            <person name="Leite T.F."/>
            <person name="Margarido G.R.A."/>
            <person name="Almeida C.A."/>
            <person name="Ferrarezi J.A."/>
            <person name="Labate C.A."/>
        </authorList>
    </citation>
    <scope>NUCLEOTIDE SEQUENCE</scope>
    <source>
        <strain evidence="2">MF-1</strain>
    </source>
</reference>
<name>A0A9Q3CHR1_9BASI</name>
<feature type="compositionally biased region" description="Polar residues" evidence="1">
    <location>
        <begin position="31"/>
        <end position="48"/>
    </location>
</feature>
<feature type="region of interest" description="Disordered" evidence="1">
    <location>
        <begin position="29"/>
        <end position="49"/>
    </location>
</feature>
<dbReference type="Proteomes" id="UP000765509">
    <property type="component" value="Unassembled WGS sequence"/>
</dbReference>
<gene>
    <name evidence="2" type="ORF">O181_022863</name>
</gene>